<dbReference type="InterPro" id="IPR038732">
    <property type="entry name" value="HpyO/CreE_NAD-binding"/>
</dbReference>
<dbReference type="PANTHER" id="PTHR40254">
    <property type="entry name" value="BLR0577 PROTEIN"/>
    <property type="match status" value="1"/>
</dbReference>
<feature type="region of interest" description="Disordered" evidence="1">
    <location>
        <begin position="381"/>
        <end position="403"/>
    </location>
</feature>
<dbReference type="InterPro" id="IPR036188">
    <property type="entry name" value="FAD/NAD-bd_sf"/>
</dbReference>
<proteinExistence type="predicted"/>
<dbReference type="AlphaFoldDB" id="A0A3Q9UKL5"/>
<dbReference type="SUPFAM" id="SSF51905">
    <property type="entry name" value="FAD/NAD(P)-binding domain"/>
    <property type="match status" value="1"/>
</dbReference>
<reference evidence="4" key="1">
    <citation type="submission" date="2017-12" db="EMBL/GenBank/DDBJ databases">
        <title>Whole genome sequencing of Acidipropionibacterium jensenii strains JS279 and JS280.</title>
        <authorList>
            <person name="Deptula P."/>
            <person name="Laine P."/>
            <person name="Smolander O.-P."/>
            <person name="Paulin L."/>
            <person name="Auvinen P."/>
            <person name="Varmanen P."/>
        </authorList>
    </citation>
    <scope>NUCLEOTIDE SEQUENCE [LARGE SCALE GENOMIC DNA]</scope>
    <source>
        <strain evidence="4">JS280</strain>
    </source>
</reference>
<evidence type="ECO:0000313" key="3">
    <source>
        <dbReference type="EMBL" id="AZZ39641.1"/>
    </source>
</evidence>
<evidence type="ECO:0000313" key="4">
    <source>
        <dbReference type="Proteomes" id="UP000285875"/>
    </source>
</evidence>
<accession>A0A3Q9UKL5</accession>
<evidence type="ECO:0000256" key="1">
    <source>
        <dbReference type="SAM" id="MobiDB-lite"/>
    </source>
</evidence>
<dbReference type="Gene3D" id="3.50.50.60">
    <property type="entry name" value="FAD/NAD(P)-binding domain"/>
    <property type="match status" value="1"/>
</dbReference>
<feature type="region of interest" description="Disordered" evidence="1">
    <location>
        <begin position="673"/>
        <end position="693"/>
    </location>
</feature>
<feature type="compositionally biased region" description="Low complexity" evidence="1">
    <location>
        <begin position="673"/>
        <end position="684"/>
    </location>
</feature>
<dbReference type="Proteomes" id="UP000285875">
    <property type="component" value="Chromosome"/>
</dbReference>
<gene>
    <name evidence="3" type="ORF">C0Z10_07605</name>
</gene>
<feature type="domain" description="FAD-dependent urate hydroxylase HpyO/Asp monooxygenase CreE-like FAD/NAD(P)-binding" evidence="2">
    <location>
        <begin position="51"/>
        <end position="224"/>
    </location>
</feature>
<dbReference type="InterPro" id="IPR052189">
    <property type="entry name" value="L-asp_N-monooxygenase_NS-form"/>
</dbReference>
<name>A0A3Q9UKL5_9ACTN</name>
<protein>
    <submittedName>
        <fullName evidence="3">Amino acid decarboxylase</fullName>
    </submittedName>
</protein>
<organism evidence="3 4">
    <name type="scientific">Acidipropionibacterium jensenii</name>
    <dbReference type="NCBI Taxonomy" id="1749"/>
    <lineage>
        <taxon>Bacteria</taxon>
        <taxon>Bacillati</taxon>
        <taxon>Actinomycetota</taxon>
        <taxon>Actinomycetes</taxon>
        <taxon>Propionibacteriales</taxon>
        <taxon>Propionibacteriaceae</taxon>
        <taxon>Acidipropionibacterium</taxon>
    </lineage>
</organism>
<sequence>MAEQPSVRAGTAHPARSDGAARPIRDDRTAPPMAAAETPLRPAADAPLRLAVVGAGPKALYALEELTALLDAAGSATATADDAGAAASESSAASGLIVTVIDPVAVPGTGAAYHSGQPHHLRLNVTAAILDEPATGDFPAYPSWVQDPYPQLADEPYPPRAVVGEYLAQRWQQMIHGLSRHARVEHARARVTDLRREGSAWHLTTDAAPADVGPVDEVLIATGHAAGHRGALVHHWSSPLPLVPAVLPAERMLSAEQVPPGSRVAVRGGALTFIDACLTLTEGRGGTFTESTEVDASGGTEADVPARLVHHRGPHEPTVIRPITRQGLLLDAKPDPGSPLTGSGERAVEQARARFTSGQGMGPDAVLAIVVDAATAMLEGTPAPKKHASTSGRDARDTVAGSRAAVEHTLSTGAEPDLPRGAGRAEAALRRSIETAQGHRSPGPAWALGRVWQTLYSLVSAALRGSDAPEEEWARFRQAAQVLERFAFGPPLVNARKLLAMIDSGAVDLSWMDGGTGIDGNSIHVAPVTESSDATATGRHVDATATGRHDDAPSGGDVDVVIDAVLTPPGLLNLTDELAGSLLHRGLVQVRPGRRGAMIDEAGSPVGRDDAPLVAPDGRTVAGLALIGRPTEDHVIGHDSLNRHLHHEGRCWARRIADRVAGVADAAPADAAAPAAPADAAVPAAPAPAVAPE</sequence>
<dbReference type="EMBL" id="CP025570">
    <property type="protein sequence ID" value="AZZ39641.1"/>
    <property type="molecule type" value="Genomic_DNA"/>
</dbReference>
<dbReference type="KEGG" id="aji:C0Z10_07605"/>
<evidence type="ECO:0000259" key="2">
    <source>
        <dbReference type="Pfam" id="PF13454"/>
    </source>
</evidence>
<dbReference type="Pfam" id="PF13454">
    <property type="entry name" value="NAD_binding_9"/>
    <property type="match status" value="1"/>
</dbReference>
<dbReference type="PANTHER" id="PTHR40254:SF1">
    <property type="entry name" value="BLR0577 PROTEIN"/>
    <property type="match status" value="1"/>
</dbReference>
<feature type="region of interest" description="Disordered" evidence="1">
    <location>
        <begin position="1"/>
        <end position="40"/>
    </location>
</feature>